<dbReference type="Gene3D" id="2.60.40.1210">
    <property type="entry name" value="Cellobiose dehydrogenase, cytochrome domain"/>
    <property type="match status" value="1"/>
</dbReference>
<dbReference type="SUPFAM" id="SSF49344">
    <property type="entry name" value="CBD9-like"/>
    <property type="match status" value="1"/>
</dbReference>
<feature type="chain" id="PRO_5020312494" evidence="4">
    <location>
        <begin position="21"/>
        <end position="802"/>
    </location>
</feature>
<comment type="caution">
    <text evidence="7">The sequence shown here is derived from an EMBL/GenBank/DDBJ whole genome shotgun (WGS) entry which is preliminary data.</text>
</comment>
<sequence>MRYTLSGAAALLGLAGSASAQMRSEAYSDPQTGIDFQRYLPASYPYSFGIAVPETVGSDFIGQLVVPISEKGNWGAVSLKGGMLNGLLFVAWADGEDIKTSFRLGSAYSNPDVYDATKVSATPIANGTFVNSTHFSYTFLCEGCIIADKTSLTSESPILGWAFSDANPTDPSDATSALNYHSAGFGQFGLNIAEAKSAKFEQWSKYASAVETTPVPGNGTTTPVPGNSTVTPPTTSNSTYDVIVVGGGPAGIIAAERIAETGASVLLIERGPANTVPLGSNMALPWNDTLTPYDIPALGSSMTSLSGIKLCSDTASTAGCLLGGSSSINGLNFIHPPEHDWQRWPQGWNWADVAKAADRLYERNPGTTEPSADGKHYDDLTYRTLSGLLSAKGWKEVDSIESPNEKDSVFSRPSWSIKNHLRAGPARTYMPFAEQLPNFTLKLETKVVQVLRTGSTITGVLAQGADGKTQIIKINQGGKVVLGAGAMSSPRLLWNSGIGRADALAIVKEGSAKTGVTLPDEADWIDLPVGHGLQDHAQIMLQFNSKTNFSAYGFNAIANDPVATDLDLYKQGSGPITQAAQRMHLWTSAEGADGRVRYLQGTASAMANGVVTVRTFLTHGTSTVGELGITATGNTVLNTKPWLIDEADRKAMSDFVQYWLDLTSGSNSTLSYVTPGATPADIIETKMMSGDHWVGSAKMGADDGREADGTAVVDLDTRVYGTDNLFVVDASIHPDLPTGNTQAIIMITAEHAAEKIAAYKVSAGAGTGAGSNSTAPVAEQCSGTTKRAARRAMRFRRHAHLH</sequence>
<dbReference type="Pfam" id="PF00732">
    <property type="entry name" value="GMC_oxred_N"/>
    <property type="match status" value="1"/>
</dbReference>
<evidence type="ECO:0000259" key="5">
    <source>
        <dbReference type="PROSITE" id="PS00623"/>
    </source>
</evidence>
<keyword evidence="4" id="KW-0732">Signal</keyword>
<comment type="similarity">
    <text evidence="1 2">Belongs to the GMC oxidoreductase family.</text>
</comment>
<dbReference type="PROSITE" id="PS00624">
    <property type="entry name" value="GMC_OXRED_2"/>
    <property type="match status" value="1"/>
</dbReference>
<evidence type="ECO:0000256" key="4">
    <source>
        <dbReference type="SAM" id="SignalP"/>
    </source>
</evidence>
<dbReference type="Gene3D" id="3.50.50.60">
    <property type="entry name" value="FAD/NAD(P)-binding domain"/>
    <property type="match status" value="1"/>
</dbReference>
<dbReference type="Proteomes" id="UP000295083">
    <property type="component" value="Unassembled WGS sequence"/>
</dbReference>
<dbReference type="InterPro" id="IPR036188">
    <property type="entry name" value="FAD/NAD-bd_sf"/>
</dbReference>
<evidence type="ECO:0000259" key="6">
    <source>
        <dbReference type="PROSITE" id="PS00624"/>
    </source>
</evidence>
<proteinExistence type="inferred from homology"/>
<evidence type="ECO:0000313" key="8">
    <source>
        <dbReference type="Proteomes" id="UP000295083"/>
    </source>
</evidence>
<dbReference type="PROSITE" id="PS00623">
    <property type="entry name" value="GMC_OXRED_1"/>
    <property type="match status" value="1"/>
</dbReference>
<name>A0A4R8QAZ8_9PEZI</name>
<evidence type="ECO:0000313" key="7">
    <source>
        <dbReference type="EMBL" id="TDZ32405.1"/>
    </source>
</evidence>
<dbReference type="EMBL" id="QAPG01000080">
    <property type="protein sequence ID" value="TDZ32405.1"/>
    <property type="molecule type" value="Genomic_DNA"/>
</dbReference>
<dbReference type="CDD" id="cd09630">
    <property type="entry name" value="CDH_like_cytochrome"/>
    <property type="match status" value="1"/>
</dbReference>
<evidence type="ECO:0000256" key="2">
    <source>
        <dbReference type="RuleBase" id="RU003968"/>
    </source>
</evidence>
<dbReference type="InterPro" id="IPR007867">
    <property type="entry name" value="GMC_OxRtase_C"/>
</dbReference>
<dbReference type="InterPro" id="IPR053208">
    <property type="entry name" value="GMC_Oxidoreductase_CD"/>
</dbReference>
<dbReference type="AlphaFoldDB" id="A0A4R8QAZ8"/>
<feature type="signal peptide" evidence="4">
    <location>
        <begin position="1"/>
        <end position="20"/>
    </location>
</feature>
<dbReference type="Gene3D" id="3.30.410.10">
    <property type="entry name" value="Cholesterol Oxidase, domain 2"/>
    <property type="match status" value="1"/>
</dbReference>
<accession>A0A4R8QAZ8</accession>
<evidence type="ECO:0000256" key="3">
    <source>
        <dbReference type="SAM" id="MobiDB-lite"/>
    </source>
</evidence>
<dbReference type="Pfam" id="PF16010">
    <property type="entry name" value="CDH-cyt"/>
    <property type="match status" value="1"/>
</dbReference>
<dbReference type="SUPFAM" id="SSF51905">
    <property type="entry name" value="FAD/NAD(P)-binding domain"/>
    <property type="match status" value="1"/>
</dbReference>
<evidence type="ECO:0000256" key="1">
    <source>
        <dbReference type="ARBA" id="ARBA00010790"/>
    </source>
</evidence>
<dbReference type="Pfam" id="PF12831">
    <property type="entry name" value="FAD_oxidored"/>
    <property type="match status" value="1"/>
</dbReference>
<keyword evidence="2" id="KW-0285">Flavoprotein</keyword>
<dbReference type="SUPFAM" id="SSF54373">
    <property type="entry name" value="FAD-linked reductases, C-terminal domain"/>
    <property type="match status" value="1"/>
</dbReference>
<keyword evidence="8" id="KW-1185">Reference proteome</keyword>
<reference evidence="7 8" key="1">
    <citation type="submission" date="2018-11" db="EMBL/GenBank/DDBJ databases">
        <title>Genome sequence and assembly of Colletotrichum spinosum.</title>
        <authorList>
            <person name="Gan P."/>
            <person name="Shirasu K."/>
        </authorList>
    </citation>
    <scope>NUCLEOTIDE SEQUENCE [LARGE SCALE GENOMIC DNA]</scope>
    <source>
        <strain evidence="7 8">CBS 515.97</strain>
    </source>
</reference>
<dbReference type="InterPro" id="IPR015920">
    <property type="entry name" value="Cellobiose_DH-like_cyt"/>
</dbReference>
<dbReference type="GO" id="GO:0050660">
    <property type="term" value="F:flavin adenine dinucleotide binding"/>
    <property type="evidence" value="ECO:0007669"/>
    <property type="project" value="InterPro"/>
</dbReference>
<dbReference type="Pfam" id="PF05199">
    <property type="entry name" value="GMC_oxred_C"/>
    <property type="match status" value="1"/>
</dbReference>
<dbReference type="PANTHER" id="PTHR47190:SF4">
    <property type="entry name" value="DEHYDROGENASE, PUTATIVE-RELATED"/>
    <property type="match status" value="1"/>
</dbReference>
<feature type="domain" description="Glucose-methanol-choline oxidoreductase N-terminal" evidence="5">
    <location>
        <begin position="319"/>
        <end position="342"/>
    </location>
</feature>
<dbReference type="InterPro" id="IPR000172">
    <property type="entry name" value="GMC_OxRdtase_N"/>
</dbReference>
<organism evidence="7 8">
    <name type="scientific">Colletotrichum spinosum</name>
    <dbReference type="NCBI Taxonomy" id="1347390"/>
    <lineage>
        <taxon>Eukaryota</taxon>
        <taxon>Fungi</taxon>
        <taxon>Dikarya</taxon>
        <taxon>Ascomycota</taxon>
        <taxon>Pezizomycotina</taxon>
        <taxon>Sordariomycetes</taxon>
        <taxon>Hypocreomycetidae</taxon>
        <taxon>Glomerellales</taxon>
        <taxon>Glomerellaceae</taxon>
        <taxon>Colletotrichum</taxon>
        <taxon>Colletotrichum orbiculare species complex</taxon>
    </lineage>
</organism>
<protein>
    <submittedName>
        <fullName evidence="7">Cellobiose dehydrogenase</fullName>
    </submittedName>
</protein>
<dbReference type="GO" id="GO:0016614">
    <property type="term" value="F:oxidoreductase activity, acting on CH-OH group of donors"/>
    <property type="evidence" value="ECO:0007669"/>
    <property type="project" value="InterPro"/>
</dbReference>
<gene>
    <name evidence="7" type="primary">CDH-1-3</name>
    <name evidence="7" type="ORF">C8035_v012403</name>
</gene>
<feature type="region of interest" description="Disordered" evidence="3">
    <location>
        <begin position="214"/>
        <end position="233"/>
    </location>
</feature>
<keyword evidence="2" id="KW-0274">FAD</keyword>
<dbReference type="PANTHER" id="PTHR47190">
    <property type="entry name" value="DEHYDROGENASE, PUTATIVE-RELATED"/>
    <property type="match status" value="1"/>
</dbReference>
<feature type="domain" description="Glucose-methanol-choline oxidoreductase N-terminal" evidence="6">
    <location>
        <begin position="485"/>
        <end position="499"/>
    </location>
</feature>